<dbReference type="AlphaFoldDB" id="F0RHC9"/>
<protein>
    <submittedName>
        <fullName evidence="2">Uncharacterized protein</fullName>
    </submittedName>
</protein>
<dbReference type="HOGENOM" id="CLU_210971_0_0_10"/>
<keyword evidence="1" id="KW-0812">Transmembrane</keyword>
<feature type="transmembrane region" description="Helical" evidence="1">
    <location>
        <begin position="29"/>
        <end position="50"/>
    </location>
</feature>
<organism evidence="2 3">
    <name type="scientific">Cellulophaga lytica (strain ATCC 23178 / DSM 7489 / JCM 8516 / NBRC 14961 / NCIMB 1423 / VKM B-1433 / Cy l20)</name>
    <dbReference type="NCBI Taxonomy" id="867900"/>
    <lineage>
        <taxon>Bacteria</taxon>
        <taxon>Pseudomonadati</taxon>
        <taxon>Bacteroidota</taxon>
        <taxon>Flavobacteriia</taxon>
        <taxon>Flavobacteriales</taxon>
        <taxon>Flavobacteriaceae</taxon>
        <taxon>Cellulophaga</taxon>
    </lineage>
</organism>
<dbReference type="InterPro" id="IPR046635">
    <property type="entry name" value="DUF6747"/>
</dbReference>
<gene>
    <name evidence="2" type="ordered locus">Celly_1343</name>
</gene>
<sequence length="56" mass="6610">MKGILLCKEIYLNGFKNLGHFILKNYFKMFSWFCFTLIVIAAYALMYRVLTGFAFV</sequence>
<accession>F0RHC9</accession>
<evidence type="ECO:0000313" key="3">
    <source>
        <dbReference type="Proteomes" id="UP000007487"/>
    </source>
</evidence>
<reference evidence="2 3" key="1">
    <citation type="journal article" date="2011" name="Stand. Genomic Sci.">
        <title>Complete genome sequence of Cellulophaga lytica type strain (LIM- 21).</title>
        <authorList>
            <person name="Pati A."/>
            <person name="Abt B."/>
            <person name="Teshima H."/>
            <person name="Nolan M."/>
            <person name="Lapidus A."/>
            <person name="Lucas S."/>
            <person name="Hammon N."/>
            <person name="Deshpande S."/>
            <person name="Cheng J.F."/>
            <person name="Tapia R."/>
            <person name="Han C."/>
            <person name="Goodwin L."/>
            <person name="Pitluck S."/>
            <person name="Liolios K."/>
            <person name="Pagani I."/>
            <person name="Mavromatis K."/>
            <person name="Ovchinikova G."/>
            <person name="Chen A."/>
            <person name="Palaniappan K."/>
            <person name="Land M."/>
            <person name="Hauser L."/>
            <person name="Jeffries C.D."/>
            <person name="Detter J.C."/>
            <person name="Brambilla E.M."/>
            <person name="Kannan K.P."/>
            <person name="Rohde M."/>
            <person name="Spring S."/>
            <person name="Goker M."/>
            <person name="Woyke T."/>
            <person name="Bristow J."/>
            <person name="Eisen J.A."/>
            <person name="Markowitz V."/>
            <person name="Hugenholtz P."/>
            <person name="Kyrpides N.C."/>
            <person name="Klenk H.P."/>
            <person name="Ivanova N."/>
        </authorList>
    </citation>
    <scope>NUCLEOTIDE SEQUENCE [LARGE SCALE GENOMIC DNA]</scope>
    <source>
        <strain evidence="3">ATCC 23178 / DSM 7489 / JCM 8516 / NBRC 14961 / NCIMB 1423 / VKM B-1433 / Cy l20</strain>
    </source>
</reference>
<dbReference type="eggNOG" id="ENOG503318G">
    <property type="taxonomic scope" value="Bacteria"/>
</dbReference>
<keyword evidence="1" id="KW-1133">Transmembrane helix</keyword>
<keyword evidence="1" id="KW-0472">Membrane</keyword>
<dbReference type="RefSeq" id="WP_013620916.1">
    <property type="nucleotide sequence ID" value="NC_015167.1"/>
</dbReference>
<dbReference type="Proteomes" id="UP000007487">
    <property type="component" value="Chromosome"/>
</dbReference>
<dbReference type="KEGG" id="cly:Celly_1343"/>
<dbReference type="EMBL" id="CP002534">
    <property type="protein sequence ID" value="ADY29169.1"/>
    <property type="molecule type" value="Genomic_DNA"/>
</dbReference>
<evidence type="ECO:0000313" key="2">
    <source>
        <dbReference type="EMBL" id="ADY29169.1"/>
    </source>
</evidence>
<proteinExistence type="predicted"/>
<evidence type="ECO:0000256" key="1">
    <source>
        <dbReference type="SAM" id="Phobius"/>
    </source>
</evidence>
<keyword evidence="3" id="KW-1185">Reference proteome</keyword>
<name>F0RHC9_CELLC</name>
<dbReference type="Pfam" id="PF20532">
    <property type="entry name" value="DUF6747"/>
    <property type="match status" value="1"/>
</dbReference>